<keyword evidence="5" id="KW-0460">Magnesium</keyword>
<comment type="similarity">
    <text evidence="1">Belongs to the small GTPase superfamily. Arf family.</text>
</comment>
<keyword evidence="2 4" id="KW-0547">Nucleotide-binding</keyword>
<dbReference type="SMART" id="SM00178">
    <property type="entry name" value="SAR"/>
    <property type="match status" value="1"/>
</dbReference>
<keyword evidence="5" id="KW-0479">Metal-binding</keyword>
<proteinExistence type="inferred from homology"/>
<reference evidence="6 7" key="1">
    <citation type="journal article" date="2023" name="BMC Biol.">
        <title>The compact genome of the sponge Oopsacas minuta (Hexactinellida) is lacking key metazoan core genes.</title>
        <authorList>
            <person name="Santini S."/>
            <person name="Schenkelaars Q."/>
            <person name="Jourda C."/>
            <person name="Duchesne M."/>
            <person name="Belahbib H."/>
            <person name="Rocher C."/>
            <person name="Selva M."/>
            <person name="Riesgo A."/>
            <person name="Vervoort M."/>
            <person name="Leys S.P."/>
            <person name="Kodjabachian L."/>
            <person name="Le Bivic A."/>
            <person name="Borchiellini C."/>
            <person name="Claverie J.M."/>
            <person name="Renard E."/>
        </authorList>
    </citation>
    <scope>NUCLEOTIDE SEQUENCE [LARGE SCALE GENOMIC DNA]</scope>
    <source>
        <strain evidence="6">SPO-2</strain>
    </source>
</reference>
<feature type="binding site" evidence="5">
    <location>
        <position position="45"/>
    </location>
    <ligand>
        <name>Mg(2+)</name>
        <dbReference type="ChEBI" id="CHEBI:18420"/>
    </ligand>
</feature>
<dbReference type="NCBIfam" id="TIGR00231">
    <property type="entry name" value="small_GTP"/>
    <property type="match status" value="1"/>
</dbReference>
<feature type="binding site" evidence="5">
    <location>
        <position position="28"/>
    </location>
    <ligand>
        <name>Mg(2+)</name>
        <dbReference type="ChEBI" id="CHEBI:18420"/>
    </ligand>
</feature>
<feature type="binding site" evidence="4">
    <location>
        <begin position="21"/>
        <end position="28"/>
    </location>
    <ligand>
        <name>GTP</name>
        <dbReference type="ChEBI" id="CHEBI:37565"/>
    </ligand>
</feature>
<keyword evidence="3 4" id="KW-0342">GTP-binding</keyword>
<dbReference type="PRINTS" id="PR00328">
    <property type="entry name" value="SAR1GTPBP"/>
</dbReference>
<dbReference type="EMBL" id="JAKMXF010000324">
    <property type="protein sequence ID" value="KAI6648904.1"/>
    <property type="molecule type" value="Genomic_DNA"/>
</dbReference>
<dbReference type="SUPFAM" id="SSF52540">
    <property type="entry name" value="P-loop containing nucleoside triphosphate hydrolases"/>
    <property type="match status" value="1"/>
</dbReference>
<protein>
    <submittedName>
        <fullName evidence="6">ADP-ribosylation factor-like</fullName>
    </submittedName>
</protein>
<evidence type="ECO:0000313" key="7">
    <source>
        <dbReference type="Proteomes" id="UP001165289"/>
    </source>
</evidence>
<dbReference type="PROSITE" id="PS51422">
    <property type="entry name" value="SAR1"/>
    <property type="match status" value="1"/>
</dbReference>
<dbReference type="Proteomes" id="UP001165289">
    <property type="component" value="Unassembled WGS sequence"/>
</dbReference>
<evidence type="ECO:0000256" key="4">
    <source>
        <dbReference type="PIRSR" id="PIRSR606689-1"/>
    </source>
</evidence>
<dbReference type="SMART" id="SM00177">
    <property type="entry name" value="ARF"/>
    <property type="match status" value="1"/>
</dbReference>
<dbReference type="InterPro" id="IPR006689">
    <property type="entry name" value="Small_GTPase_ARF/SAR"/>
</dbReference>
<dbReference type="GO" id="GO:0003924">
    <property type="term" value="F:GTPase activity"/>
    <property type="evidence" value="ECO:0007669"/>
    <property type="project" value="InterPro"/>
</dbReference>
<dbReference type="GO" id="GO:0005525">
    <property type="term" value="F:GTP binding"/>
    <property type="evidence" value="ECO:0007669"/>
    <property type="project" value="UniProtKB-KW"/>
</dbReference>
<dbReference type="GO" id="GO:0046872">
    <property type="term" value="F:metal ion binding"/>
    <property type="evidence" value="ECO:0007669"/>
    <property type="project" value="UniProtKB-KW"/>
</dbReference>
<gene>
    <name evidence="6" type="ORF">LOD99_6977</name>
</gene>
<comment type="caution">
    <text evidence="6">The sequence shown here is derived from an EMBL/GenBank/DDBJ whole genome shotgun (WGS) entry which is preliminary data.</text>
</comment>
<organism evidence="6 7">
    <name type="scientific">Oopsacas minuta</name>
    <dbReference type="NCBI Taxonomy" id="111878"/>
    <lineage>
        <taxon>Eukaryota</taxon>
        <taxon>Metazoa</taxon>
        <taxon>Porifera</taxon>
        <taxon>Hexactinellida</taxon>
        <taxon>Hexasterophora</taxon>
        <taxon>Lyssacinosida</taxon>
        <taxon>Leucopsacidae</taxon>
        <taxon>Oopsacas</taxon>
    </lineage>
</organism>
<dbReference type="InterPro" id="IPR024156">
    <property type="entry name" value="Small_GTPase_ARF"/>
</dbReference>
<dbReference type="InterPro" id="IPR005225">
    <property type="entry name" value="Small_GTP-bd"/>
</dbReference>
<dbReference type="GO" id="GO:0030010">
    <property type="term" value="P:establishment of cell polarity"/>
    <property type="evidence" value="ECO:0007669"/>
    <property type="project" value="UniProtKB-ARBA"/>
</dbReference>
<accession>A0AAV7JK89</accession>
<dbReference type="AlphaFoldDB" id="A0AAV7JK89"/>
<dbReference type="InterPro" id="IPR027417">
    <property type="entry name" value="P-loop_NTPase"/>
</dbReference>
<sequence length="183" mass="21325">MSCFGLLECFNKEPKRVLILGLDGSGKTTLTYLLKYKELITTLPTVGFNIEELQIAKKLTVRLWDVGGHHKVRHLWTHFYMTTSGIIYMIDASTRERLKESKDEFYHVLKHPDVKENIPVLIFTNKIDIEGSLSINEIIEYFELKEFVTNPWCVQNCSTQTQEGVWKGIKIFSDMIKQNKHRT</sequence>
<evidence type="ECO:0000256" key="1">
    <source>
        <dbReference type="ARBA" id="ARBA00010290"/>
    </source>
</evidence>
<feature type="binding site" evidence="4">
    <location>
        <position position="68"/>
    </location>
    <ligand>
        <name>GTP</name>
        <dbReference type="ChEBI" id="CHEBI:37565"/>
    </ligand>
</feature>
<evidence type="ECO:0000256" key="5">
    <source>
        <dbReference type="PIRSR" id="PIRSR606689-2"/>
    </source>
</evidence>
<dbReference type="Pfam" id="PF00025">
    <property type="entry name" value="Arf"/>
    <property type="match status" value="1"/>
</dbReference>
<evidence type="ECO:0000256" key="2">
    <source>
        <dbReference type="ARBA" id="ARBA00022741"/>
    </source>
</evidence>
<dbReference type="PROSITE" id="PS51417">
    <property type="entry name" value="ARF"/>
    <property type="match status" value="1"/>
</dbReference>
<evidence type="ECO:0000313" key="6">
    <source>
        <dbReference type="EMBL" id="KAI6648904.1"/>
    </source>
</evidence>
<name>A0AAV7JK89_9METZ</name>
<dbReference type="PANTHER" id="PTHR11711">
    <property type="entry name" value="ADP RIBOSYLATION FACTOR-RELATED"/>
    <property type="match status" value="1"/>
</dbReference>
<dbReference type="Gene3D" id="3.40.50.300">
    <property type="entry name" value="P-loop containing nucleotide triphosphate hydrolases"/>
    <property type="match status" value="1"/>
</dbReference>
<feature type="binding site" evidence="4">
    <location>
        <begin position="125"/>
        <end position="128"/>
    </location>
    <ligand>
        <name>GTP</name>
        <dbReference type="ChEBI" id="CHEBI:37565"/>
    </ligand>
</feature>
<dbReference type="CDD" id="cd00878">
    <property type="entry name" value="Arf_Arl"/>
    <property type="match status" value="1"/>
</dbReference>
<evidence type="ECO:0000256" key="3">
    <source>
        <dbReference type="ARBA" id="ARBA00023134"/>
    </source>
</evidence>
<dbReference type="FunFam" id="3.40.50.300:FF:000412">
    <property type="entry name" value="ADP-ribosylation factor 1"/>
    <property type="match status" value="1"/>
</dbReference>
<keyword evidence="7" id="KW-1185">Reference proteome</keyword>